<organism evidence="2 3">
    <name type="scientific">Puia dinghuensis</name>
    <dbReference type="NCBI Taxonomy" id="1792502"/>
    <lineage>
        <taxon>Bacteria</taxon>
        <taxon>Pseudomonadati</taxon>
        <taxon>Bacteroidota</taxon>
        <taxon>Chitinophagia</taxon>
        <taxon>Chitinophagales</taxon>
        <taxon>Chitinophagaceae</taxon>
        <taxon>Puia</taxon>
    </lineage>
</organism>
<dbReference type="InterPro" id="IPR036390">
    <property type="entry name" value="WH_DNA-bd_sf"/>
</dbReference>
<dbReference type="RefSeq" id="WP_188936257.1">
    <property type="nucleotide sequence ID" value="NZ_BMJC01000005.1"/>
</dbReference>
<keyword evidence="3" id="KW-1185">Reference proteome</keyword>
<dbReference type="GO" id="GO:0003700">
    <property type="term" value="F:DNA-binding transcription factor activity"/>
    <property type="evidence" value="ECO:0007669"/>
    <property type="project" value="InterPro"/>
</dbReference>
<feature type="domain" description="HTH marR-type" evidence="1">
    <location>
        <begin position="67"/>
        <end position="200"/>
    </location>
</feature>
<evidence type="ECO:0000313" key="3">
    <source>
        <dbReference type="Proteomes" id="UP000607559"/>
    </source>
</evidence>
<dbReference type="InterPro" id="IPR036388">
    <property type="entry name" value="WH-like_DNA-bd_sf"/>
</dbReference>
<proteinExistence type="predicted"/>
<dbReference type="PANTHER" id="PTHR33164:SF43">
    <property type="entry name" value="HTH-TYPE TRANSCRIPTIONAL REPRESSOR YETL"/>
    <property type="match status" value="1"/>
</dbReference>
<evidence type="ECO:0000313" key="2">
    <source>
        <dbReference type="EMBL" id="GGB17009.1"/>
    </source>
</evidence>
<reference evidence="2" key="1">
    <citation type="journal article" date="2014" name="Int. J. Syst. Evol. Microbiol.">
        <title>Complete genome sequence of Corynebacterium casei LMG S-19264T (=DSM 44701T), isolated from a smear-ripened cheese.</title>
        <authorList>
            <consortium name="US DOE Joint Genome Institute (JGI-PGF)"/>
            <person name="Walter F."/>
            <person name="Albersmeier A."/>
            <person name="Kalinowski J."/>
            <person name="Ruckert C."/>
        </authorList>
    </citation>
    <scope>NUCLEOTIDE SEQUENCE</scope>
    <source>
        <strain evidence="2">CGMCC 1.15448</strain>
    </source>
</reference>
<dbReference type="SUPFAM" id="SSF46785">
    <property type="entry name" value="Winged helix' DNA-binding domain"/>
    <property type="match status" value="1"/>
</dbReference>
<evidence type="ECO:0000259" key="1">
    <source>
        <dbReference type="PROSITE" id="PS50995"/>
    </source>
</evidence>
<dbReference type="PRINTS" id="PR00598">
    <property type="entry name" value="HTHMARR"/>
</dbReference>
<dbReference type="EMBL" id="BMJC01000005">
    <property type="protein sequence ID" value="GGB17009.1"/>
    <property type="molecule type" value="Genomic_DNA"/>
</dbReference>
<protein>
    <recommendedName>
        <fullName evidence="1">HTH marR-type domain-containing protein</fullName>
    </recommendedName>
</protein>
<dbReference type="Gene3D" id="1.10.10.10">
    <property type="entry name" value="Winged helix-like DNA-binding domain superfamily/Winged helix DNA-binding domain"/>
    <property type="match status" value="1"/>
</dbReference>
<accession>A0A8J2UHM6</accession>
<sequence length="217" mass="24052">MAGIATSVIPLLSAWEKYINEHPNGDMPGFARWVLAQQPTQTPQQAQPPATPPETLTFPPAPTLPTTAHLGLLIDRLHRFLGLRSKPIIKSLGFTKPMEFALVAYVAILDHPNKKQLCQQLLIENSTGVEVTRRMAKKGIIAEEPNPNDRRSARLSITEKGKKLLMKGSEPFTTMHTTFFEALTGEEQKQLVTLLSRINQYQSARLNDIPDLAGIAP</sequence>
<dbReference type="Pfam" id="PF13463">
    <property type="entry name" value="HTH_27"/>
    <property type="match status" value="1"/>
</dbReference>
<dbReference type="AlphaFoldDB" id="A0A8J2UHM6"/>
<dbReference type="InterPro" id="IPR039422">
    <property type="entry name" value="MarR/SlyA-like"/>
</dbReference>
<dbReference type="GO" id="GO:0006950">
    <property type="term" value="P:response to stress"/>
    <property type="evidence" value="ECO:0007669"/>
    <property type="project" value="TreeGrafter"/>
</dbReference>
<dbReference type="Proteomes" id="UP000607559">
    <property type="component" value="Unassembled WGS sequence"/>
</dbReference>
<dbReference type="PANTHER" id="PTHR33164">
    <property type="entry name" value="TRANSCRIPTIONAL REGULATOR, MARR FAMILY"/>
    <property type="match status" value="1"/>
</dbReference>
<comment type="caution">
    <text evidence="2">The sequence shown here is derived from an EMBL/GenBank/DDBJ whole genome shotgun (WGS) entry which is preliminary data.</text>
</comment>
<dbReference type="SMART" id="SM00347">
    <property type="entry name" value="HTH_MARR"/>
    <property type="match status" value="1"/>
</dbReference>
<dbReference type="PROSITE" id="PS50995">
    <property type="entry name" value="HTH_MARR_2"/>
    <property type="match status" value="1"/>
</dbReference>
<reference evidence="2" key="2">
    <citation type="submission" date="2020-09" db="EMBL/GenBank/DDBJ databases">
        <authorList>
            <person name="Sun Q."/>
            <person name="Zhou Y."/>
        </authorList>
    </citation>
    <scope>NUCLEOTIDE SEQUENCE</scope>
    <source>
        <strain evidence="2">CGMCC 1.15448</strain>
    </source>
</reference>
<gene>
    <name evidence="2" type="ORF">GCM10011511_45990</name>
</gene>
<name>A0A8J2UHM6_9BACT</name>
<dbReference type="InterPro" id="IPR000835">
    <property type="entry name" value="HTH_MarR-typ"/>
</dbReference>